<feature type="compositionally biased region" description="Low complexity" evidence="1">
    <location>
        <begin position="1231"/>
        <end position="1247"/>
    </location>
</feature>
<name>A0A5C3LKB5_9AGAR</name>
<accession>A0A5C3LKB5</accession>
<feature type="region of interest" description="Disordered" evidence="1">
    <location>
        <begin position="1760"/>
        <end position="1804"/>
    </location>
</feature>
<feature type="region of interest" description="Disordered" evidence="1">
    <location>
        <begin position="168"/>
        <end position="315"/>
    </location>
</feature>
<sequence>MRNTLPLLSRPPVVATSPQLQAPNSQAIPSIRLISATPSATGMSSEGSSLSYQHSFATDSSWASVPGADAIPSPIAPKTDAAARKKLVPKKSKLSLLTGGRDKERGKDLSDVVRRVGGGSTAARGGFEIYVDPTEDPELGDIVMVKKKKSRVALDGMKWGALGEVTNIPSAPREEGEKPQQFLKVKADGEGKWWSIGRGRKDSKEKEKEKEKEKNKEKENKRTKSPEPFQEGIKSVRQPPPRSKTPEPLRLSDTQSRARFNSLDSGILLNTPINMGPPVPPKSSSPPEPVTYSRSATPTAGGLLAPPSSAGINSSANQGSIALRAMRSVRSLARMSSWAQLKNMPAPGPEDEERGLEEKKPKEEKKVKEKKVKSTKSEETADREMKKKKVKKSKSSAPNAEEANEEGEKKKKVKKSSKKEKDTLRDKATLSAQPATVRQSSSSFEVGHLTASPEVKKTDTKSLGKKKHSILGLGLPSTMRLPTIRSGSTVSSTMNFGTVAPSSSNRLSVESAFKGVLGRDRAGSTISTASSLRPVSIASSASRGSSNSSGAASIRWDEEGLETVKEQRRKERKEREKEKRAEGRESRHSSEGRRRTPLSEVFPDMQRRASGESQMQKKKYPILMIEEATADGHGSFEDCSLHEDSEDGDGAREEQKAAPAATPVKRARPRPMSEQLLGKSRPRPMYESEDGVLSILDAATNDLAQLINILDLEATPATPDMTPLRPSPLSFEKLAQGGGDESPSKNTSAKKRGLLSESPLKKTLRDSTASISSLRPYGQSRGLKSSSSSASLKPGIMIGQQIAPWPMQMGLESVTEASSSPSPAKSSKAAPTPPSRNSTFRPSHKRTMTPAREPDPEPVFHPLPAAKPRGPIRALKFSPAPTPSTVSVHTDGALRPPSSTTFGSASSSRAGSKGSLDEFASGSPTPTGSVFKREHRRQRSSLIPDDCYTYKGSWGSIGDGGVPLARETRRVLGMSGTMGGSDVSGYNVPELDVSDPDSDVPDELRYILSANSDRGSMIEDTLSYRDVRDEDEEMTSGSPHELPVPLPELPQGPPRLELPVFRAALVDDEGDHADIDEGGLTSEEDTKKSFDFTGELQKLNESGGSDRRSFVEQLENAFRTPAKVDLRYLKDGLLCVEVPPVPKLPLDFSIAVDTDESSSAFDSYSASQIVEMKEPTLMHMTTKAEEDSKSKSNIDLYTTSRLVDMKEPTLLPGSDSLASSTDVYDSIMDGPSEPSLRSSTSSSSRPSNGQLNTSFKFGGMPTSAPAAPKQEKPMTLSDIIPPPSHVRSLSASSMMDEDDSVLKSIFAKVSDIPQPRERVDSESSSKEFPQEVGRNSQYVQSRPASGVSFFGLDSFDEVRRGFEFTDSRPTFYPAPPVSRRNNHRQHDSIFSIASVSSYGRVLDSGSTDPFDYGLPSLRERPSSEAMSMSMSMSMSVDDTFSFLDRQPVRRRVDSDASSFYFRAPLTQQGFTRGHRRHESNMSVSSQAPPISMYNRSFGAHRRNDSTTSASSVAMSYAMHGANGGRAAWARHRQDASMDSVMSDFSALRLGRPGIGDKMFDSDHAMPLTAISASPSESLAAPRFDNRSSFDSILDDDRRSSMDDSLFEKTGHRTSVSSDSVFGDDCFDPNQGGLLPPGQFRPLSIISLNSVHSPMKDDDTMISMLGGGHVRRRSVGSIVETSPCVRVEKRKHSAFQPIKSYADYYESPNKARIVEKPSIASTSSYQFGGERMIKAQRGLLERQSLEDSCLIADGEDLSTSLGPIPVFTRPGPASRSRSSTCTSSSGGDTPPLSVSDGSSVSGGSQSSIDLSHLNLALANATYPMSTLARNRNRARARGHGHRRRYSKAHASRSSVYETIQEEISVASSPARSLASKKSSPTTCQPIFIVDADTASIHSTNSMSVWDDERGIVALRKYYALRDEVTTTVTESKRQWSDTAFSLFAVQSFQPPRHPAGMQALLEHSVQNYGPLPSELRPRRVRSRTQSRPSPYPQARIAKVTTSPEQTRPSNADLHRSFATPAAVLQQILVNANIMPSAPSLEALKPFSPFMMNVEPKRENAFGLAPNARPRVASTTRRTALGWSKRSNGAKHSTDQKENVVGQGMIMTPGESLRINRPRPRGRATPATQPRALRV</sequence>
<feature type="compositionally biased region" description="Polar residues" evidence="1">
    <location>
        <begin position="430"/>
        <end position="444"/>
    </location>
</feature>
<organism evidence="2 3">
    <name type="scientific">Crucibulum laeve</name>
    <dbReference type="NCBI Taxonomy" id="68775"/>
    <lineage>
        <taxon>Eukaryota</taxon>
        <taxon>Fungi</taxon>
        <taxon>Dikarya</taxon>
        <taxon>Basidiomycota</taxon>
        <taxon>Agaricomycotina</taxon>
        <taxon>Agaricomycetes</taxon>
        <taxon>Agaricomycetidae</taxon>
        <taxon>Agaricales</taxon>
        <taxon>Agaricineae</taxon>
        <taxon>Nidulariaceae</taxon>
        <taxon>Crucibulum</taxon>
    </lineage>
</organism>
<evidence type="ECO:0000256" key="1">
    <source>
        <dbReference type="SAM" id="MobiDB-lite"/>
    </source>
</evidence>
<feature type="compositionally biased region" description="Polar residues" evidence="1">
    <location>
        <begin position="252"/>
        <end position="264"/>
    </location>
</feature>
<dbReference type="Proteomes" id="UP000308652">
    <property type="component" value="Unassembled WGS sequence"/>
</dbReference>
<feature type="region of interest" description="Disordered" evidence="1">
    <location>
        <begin position="1313"/>
        <end position="1339"/>
    </location>
</feature>
<feature type="compositionally biased region" description="Polar residues" evidence="1">
    <location>
        <begin position="485"/>
        <end position="508"/>
    </location>
</feature>
<feature type="region of interest" description="Disordered" evidence="1">
    <location>
        <begin position="338"/>
        <end position="686"/>
    </location>
</feature>
<feature type="region of interest" description="Disordered" evidence="1">
    <location>
        <begin position="1829"/>
        <end position="1850"/>
    </location>
</feature>
<feature type="region of interest" description="Disordered" evidence="1">
    <location>
        <begin position="2108"/>
        <end position="2133"/>
    </location>
</feature>
<feature type="compositionally biased region" description="Basic residues" evidence="1">
    <location>
        <begin position="1829"/>
        <end position="1849"/>
    </location>
</feature>
<feature type="region of interest" description="Disordered" evidence="1">
    <location>
        <begin position="1"/>
        <end position="21"/>
    </location>
</feature>
<feature type="compositionally biased region" description="Basic and acidic residues" evidence="1">
    <location>
        <begin position="419"/>
        <end position="428"/>
    </location>
</feature>
<feature type="compositionally biased region" description="Basic and acidic residues" evidence="1">
    <location>
        <begin position="356"/>
        <end position="367"/>
    </location>
</feature>
<feature type="compositionally biased region" description="Polar residues" evidence="1">
    <location>
        <begin position="1998"/>
        <end position="2008"/>
    </location>
</feature>
<feature type="compositionally biased region" description="Low complexity" evidence="1">
    <location>
        <begin position="898"/>
        <end position="914"/>
    </location>
</feature>
<feature type="compositionally biased region" description="Pro residues" evidence="1">
    <location>
        <begin position="275"/>
        <end position="289"/>
    </location>
</feature>
<feature type="compositionally biased region" description="Basic and acidic residues" evidence="1">
    <location>
        <begin position="634"/>
        <end position="656"/>
    </location>
</feature>
<feature type="compositionally biased region" description="Polar residues" evidence="1">
    <location>
        <begin position="524"/>
        <end position="533"/>
    </location>
</feature>
<feature type="compositionally biased region" description="Low complexity" evidence="1">
    <location>
        <begin position="817"/>
        <end position="830"/>
    </location>
</feature>
<keyword evidence="3" id="KW-1185">Reference proteome</keyword>
<feature type="compositionally biased region" description="Basic and acidic residues" evidence="1">
    <location>
        <begin position="375"/>
        <end position="385"/>
    </location>
</feature>
<dbReference type="EMBL" id="ML213654">
    <property type="protein sequence ID" value="TFK33165.1"/>
    <property type="molecule type" value="Genomic_DNA"/>
</dbReference>
<feature type="compositionally biased region" description="Low complexity" evidence="1">
    <location>
        <begin position="2121"/>
        <end position="2133"/>
    </location>
</feature>
<reference evidence="2 3" key="1">
    <citation type="journal article" date="2019" name="Nat. Ecol. Evol.">
        <title>Megaphylogeny resolves global patterns of mushroom evolution.</title>
        <authorList>
            <person name="Varga T."/>
            <person name="Krizsan K."/>
            <person name="Foldi C."/>
            <person name="Dima B."/>
            <person name="Sanchez-Garcia M."/>
            <person name="Sanchez-Ramirez S."/>
            <person name="Szollosi G.J."/>
            <person name="Szarkandi J.G."/>
            <person name="Papp V."/>
            <person name="Albert L."/>
            <person name="Andreopoulos W."/>
            <person name="Angelini C."/>
            <person name="Antonin V."/>
            <person name="Barry K.W."/>
            <person name="Bougher N.L."/>
            <person name="Buchanan P."/>
            <person name="Buyck B."/>
            <person name="Bense V."/>
            <person name="Catcheside P."/>
            <person name="Chovatia M."/>
            <person name="Cooper J."/>
            <person name="Damon W."/>
            <person name="Desjardin D."/>
            <person name="Finy P."/>
            <person name="Geml J."/>
            <person name="Haridas S."/>
            <person name="Hughes K."/>
            <person name="Justo A."/>
            <person name="Karasinski D."/>
            <person name="Kautmanova I."/>
            <person name="Kiss B."/>
            <person name="Kocsube S."/>
            <person name="Kotiranta H."/>
            <person name="LaButti K.M."/>
            <person name="Lechner B.E."/>
            <person name="Liimatainen K."/>
            <person name="Lipzen A."/>
            <person name="Lukacs Z."/>
            <person name="Mihaltcheva S."/>
            <person name="Morgado L.N."/>
            <person name="Niskanen T."/>
            <person name="Noordeloos M.E."/>
            <person name="Ohm R.A."/>
            <person name="Ortiz-Santana B."/>
            <person name="Ovrebo C."/>
            <person name="Racz N."/>
            <person name="Riley R."/>
            <person name="Savchenko A."/>
            <person name="Shiryaev A."/>
            <person name="Soop K."/>
            <person name="Spirin V."/>
            <person name="Szebenyi C."/>
            <person name="Tomsovsky M."/>
            <person name="Tulloss R.E."/>
            <person name="Uehling J."/>
            <person name="Grigoriev I.V."/>
            <person name="Vagvolgyi C."/>
            <person name="Papp T."/>
            <person name="Martin F.M."/>
            <person name="Miettinen O."/>
            <person name="Hibbett D.S."/>
            <person name="Nagy L.G."/>
        </authorList>
    </citation>
    <scope>NUCLEOTIDE SEQUENCE [LARGE SCALE GENOMIC DNA]</scope>
    <source>
        <strain evidence="2 3">CBS 166.37</strain>
    </source>
</reference>
<gene>
    <name evidence="2" type="ORF">BDQ12DRAFT_448473</name>
</gene>
<protein>
    <submittedName>
        <fullName evidence="2">Uncharacterized protein</fullName>
    </submittedName>
</protein>
<evidence type="ECO:0000313" key="2">
    <source>
        <dbReference type="EMBL" id="TFK33165.1"/>
    </source>
</evidence>
<feature type="compositionally biased region" description="Basic and acidic residues" evidence="1">
    <location>
        <begin position="1314"/>
        <end position="1329"/>
    </location>
</feature>
<proteinExistence type="predicted"/>
<feature type="region of interest" description="Disordered" evidence="1">
    <location>
        <begin position="1969"/>
        <end position="2009"/>
    </location>
</feature>
<evidence type="ECO:0000313" key="3">
    <source>
        <dbReference type="Proteomes" id="UP000308652"/>
    </source>
</evidence>
<feature type="compositionally biased region" description="Low complexity" evidence="1">
    <location>
        <begin position="536"/>
        <end position="554"/>
    </location>
</feature>
<feature type="compositionally biased region" description="Low complexity" evidence="1">
    <location>
        <begin position="1773"/>
        <end position="1784"/>
    </location>
</feature>
<feature type="region of interest" description="Disordered" evidence="1">
    <location>
        <begin position="713"/>
        <end position="938"/>
    </location>
</feature>
<feature type="region of interest" description="Disordered" evidence="1">
    <location>
        <begin position="1028"/>
        <end position="1048"/>
    </location>
</feature>
<feature type="region of interest" description="Disordered" evidence="1">
    <location>
        <begin position="1207"/>
        <end position="1294"/>
    </location>
</feature>
<feature type="compositionally biased region" description="Basic and acidic residues" evidence="1">
    <location>
        <begin position="199"/>
        <end position="225"/>
    </location>
</feature>
<feature type="compositionally biased region" description="Low complexity" evidence="1">
    <location>
        <begin position="1791"/>
        <end position="1804"/>
    </location>
</feature>
<feature type="compositionally biased region" description="Basic and acidic residues" evidence="1">
    <location>
        <begin position="555"/>
        <end position="594"/>
    </location>
</feature>
<feature type="region of interest" description="Disordered" evidence="1">
    <location>
        <begin position="975"/>
        <end position="1000"/>
    </location>
</feature>
<dbReference type="OrthoDB" id="2563277at2759"/>
<dbReference type="STRING" id="68775.A0A5C3LKB5"/>